<evidence type="ECO:0000313" key="1">
    <source>
        <dbReference type="EMBL" id="PXW96980.1"/>
    </source>
</evidence>
<evidence type="ECO:0000313" key="2">
    <source>
        <dbReference type="Proteomes" id="UP000247811"/>
    </source>
</evidence>
<name>A0A318H637_9BURK</name>
<organism evidence="1 2">
    <name type="scientific">Sphaerotilus hippei</name>
    <dbReference type="NCBI Taxonomy" id="744406"/>
    <lineage>
        <taxon>Bacteria</taxon>
        <taxon>Pseudomonadati</taxon>
        <taxon>Pseudomonadota</taxon>
        <taxon>Betaproteobacteria</taxon>
        <taxon>Burkholderiales</taxon>
        <taxon>Sphaerotilaceae</taxon>
        <taxon>Sphaerotilus</taxon>
    </lineage>
</organism>
<reference evidence="1 2" key="1">
    <citation type="submission" date="2018-05" db="EMBL/GenBank/DDBJ databases">
        <title>Genomic Encyclopedia of Type Strains, Phase IV (KMG-IV): sequencing the most valuable type-strain genomes for metagenomic binning, comparative biology and taxonomic classification.</title>
        <authorList>
            <person name="Goeker M."/>
        </authorList>
    </citation>
    <scope>NUCLEOTIDE SEQUENCE [LARGE SCALE GENOMIC DNA]</scope>
    <source>
        <strain evidence="1 2">DSM 566</strain>
    </source>
</reference>
<dbReference type="OrthoDB" id="330101at2"/>
<protein>
    <submittedName>
        <fullName evidence="1">Uncharacterized protein DUF3703</fullName>
    </submittedName>
</protein>
<proteinExistence type="predicted"/>
<comment type="caution">
    <text evidence="1">The sequence shown here is derived from an EMBL/GenBank/DDBJ whole genome shotgun (WGS) entry which is preliminary data.</text>
</comment>
<dbReference type="InterPro" id="IPR022172">
    <property type="entry name" value="DUF3703"/>
</dbReference>
<keyword evidence="2" id="KW-1185">Reference proteome</keyword>
<sequence length="104" mass="11343">MSEAARHLATGDAKSAFACLERAHVLGQLDFVPHLRVHWRMLRVGWAAGDRREVAGQLMRIALVPVGHLVGRLPVGNTGGANVSAFKPMAIPPDLERLIENCDR</sequence>
<gene>
    <name evidence="1" type="ORF">C7444_10577</name>
</gene>
<dbReference type="EMBL" id="QJJS01000005">
    <property type="protein sequence ID" value="PXW96980.1"/>
    <property type="molecule type" value="Genomic_DNA"/>
</dbReference>
<accession>A0A318H637</accession>
<dbReference type="Proteomes" id="UP000247811">
    <property type="component" value="Unassembled WGS sequence"/>
</dbReference>
<dbReference type="Pfam" id="PF12487">
    <property type="entry name" value="DUF3703"/>
    <property type="match status" value="1"/>
</dbReference>
<dbReference type="AlphaFoldDB" id="A0A318H637"/>